<dbReference type="InterPro" id="IPR002539">
    <property type="entry name" value="MaoC-like_dom"/>
</dbReference>
<dbReference type="FunFam" id="3.10.129.10:FF:000042">
    <property type="entry name" value="MaoC domain protein dehydratase"/>
    <property type="match status" value="1"/>
</dbReference>
<dbReference type="PANTHER" id="PTHR43437:SF3">
    <property type="entry name" value="HYDROXYACYL-THIOESTER DEHYDRATASE TYPE 2, MITOCHONDRIAL"/>
    <property type="match status" value="1"/>
</dbReference>
<name>A0A1E2V7X2_9GAMM</name>
<dbReference type="GO" id="GO:0019171">
    <property type="term" value="F:(3R)-hydroxyacyl-[acyl-carrier-protein] dehydratase activity"/>
    <property type="evidence" value="ECO:0007669"/>
    <property type="project" value="TreeGrafter"/>
</dbReference>
<gene>
    <name evidence="3" type="ORF">BFW38_05490</name>
</gene>
<dbReference type="EMBL" id="MDTQ01000001">
    <property type="protein sequence ID" value="ODC03081.1"/>
    <property type="molecule type" value="Genomic_DNA"/>
</dbReference>
<keyword evidence="1" id="KW-0456">Lyase</keyword>
<dbReference type="PRINTS" id="PR01483">
    <property type="entry name" value="FASYNTHASE"/>
</dbReference>
<sequence>MSTLENRPYDTLKVGDQATYEKTLTERELVLFAAVSGDMNPLHLNDDFAKTTQFGGRIAHGMWSGSLISAALAMTLPGPGTVYLGQEVKFSRPVRLNDTLTVTLTVKELRDDKKIVTLDTTVTNQEGKKVVTGTATVMAPTEKVTLEAPDLPDISIG</sequence>
<protein>
    <submittedName>
        <fullName evidence="3">3-hydroxybutyryl-CoA dehydratase</fullName>
    </submittedName>
</protein>
<dbReference type="Proteomes" id="UP000094291">
    <property type="component" value="Unassembled WGS sequence"/>
</dbReference>
<evidence type="ECO:0000313" key="3">
    <source>
        <dbReference type="EMBL" id="ODC03081.1"/>
    </source>
</evidence>
<evidence type="ECO:0000256" key="1">
    <source>
        <dbReference type="ARBA" id="ARBA00023239"/>
    </source>
</evidence>
<dbReference type="Pfam" id="PF01575">
    <property type="entry name" value="MaoC_dehydratas"/>
    <property type="match status" value="1"/>
</dbReference>
<dbReference type="InterPro" id="IPR003965">
    <property type="entry name" value="Fatty_acid_synthase"/>
</dbReference>
<dbReference type="GO" id="GO:0005835">
    <property type="term" value="C:fatty acid synthase complex"/>
    <property type="evidence" value="ECO:0007669"/>
    <property type="project" value="InterPro"/>
</dbReference>
<dbReference type="OrthoDB" id="9774179at2"/>
<dbReference type="STRING" id="197479.BFW38_05490"/>
<evidence type="ECO:0000259" key="2">
    <source>
        <dbReference type="Pfam" id="PF01575"/>
    </source>
</evidence>
<accession>A0A1E2V7X2</accession>
<dbReference type="GO" id="GO:0004312">
    <property type="term" value="F:fatty acid synthase activity"/>
    <property type="evidence" value="ECO:0007669"/>
    <property type="project" value="InterPro"/>
</dbReference>
<dbReference type="CDD" id="cd03449">
    <property type="entry name" value="R_hydratase"/>
    <property type="match status" value="1"/>
</dbReference>
<dbReference type="InterPro" id="IPR050965">
    <property type="entry name" value="UPF0336/Enoyl-CoA_hydratase"/>
</dbReference>
<dbReference type="InterPro" id="IPR029069">
    <property type="entry name" value="HotDog_dom_sf"/>
</dbReference>
<comment type="caution">
    <text evidence="3">The sequence shown here is derived from an EMBL/GenBank/DDBJ whole genome shotgun (WGS) entry which is preliminary data.</text>
</comment>
<organism evidence="3 4">
    <name type="scientific">Terasakiispira papahanaumokuakeensis</name>
    <dbReference type="NCBI Taxonomy" id="197479"/>
    <lineage>
        <taxon>Bacteria</taxon>
        <taxon>Pseudomonadati</taxon>
        <taxon>Pseudomonadota</taxon>
        <taxon>Gammaproteobacteria</taxon>
        <taxon>Oceanospirillales</taxon>
        <taxon>Terasakiispira</taxon>
    </lineage>
</organism>
<dbReference type="Gene3D" id="3.10.129.10">
    <property type="entry name" value="Hotdog Thioesterase"/>
    <property type="match status" value="1"/>
</dbReference>
<keyword evidence="4" id="KW-1185">Reference proteome</keyword>
<proteinExistence type="predicted"/>
<dbReference type="SUPFAM" id="SSF54637">
    <property type="entry name" value="Thioesterase/thiol ester dehydrase-isomerase"/>
    <property type="match status" value="1"/>
</dbReference>
<reference evidence="3 4" key="1">
    <citation type="submission" date="2016-08" db="EMBL/GenBank/DDBJ databases">
        <authorList>
            <person name="Seilhamer J.J."/>
        </authorList>
    </citation>
    <scope>NUCLEOTIDE SEQUENCE [LARGE SCALE GENOMIC DNA]</scope>
    <source>
        <strain evidence="3 4">PH27A</strain>
    </source>
</reference>
<dbReference type="AlphaFoldDB" id="A0A1E2V7X2"/>
<dbReference type="GO" id="GO:0006633">
    <property type="term" value="P:fatty acid biosynthetic process"/>
    <property type="evidence" value="ECO:0007669"/>
    <property type="project" value="InterPro"/>
</dbReference>
<dbReference type="PANTHER" id="PTHR43437">
    <property type="entry name" value="HYDROXYACYL-THIOESTER DEHYDRATASE TYPE 2, MITOCHONDRIAL-RELATED"/>
    <property type="match status" value="1"/>
</dbReference>
<evidence type="ECO:0000313" key="4">
    <source>
        <dbReference type="Proteomes" id="UP000094291"/>
    </source>
</evidence>
<dbReference type="RefSeq" id="WP_068997476.1">
    <property type="nucleotide sequence ID" value="NZ_MDTQ01000001.1"/>
</dbReference>
<feature type="domain" description="MaoC-like" evidence="2">
    <location>
        <begin position="19"/>
        <end position="124"/>
    </location>
</feature>